<dbReference type="AlphaFoldDB" id="A0A4R7W562"/>
<evidence type="ECO:0000259" key="2">
    <source>
        <dbReference type="Pfam" id="PF03972"/>
    </source>
</evidence>
<reference evidence="4 5" key="1">
    <citation type="submission" date="2019-03" db="EMBL/GenBank/DDBJ databases">
        <title>Genomic Encyclopedia of Archaeal and Bacterial Type Strains, Phase II (KMG-II): from individual species to whole genera.</title>
        <authorList>
            <person name="Goeker M."/>
        </authorList>
    </citation>
    <scope>NUCLEOTIDE SEQUENCE [LARGE SCALE GENOMIC DNA]</scope>
    <source>
        <strain evidence="4 5">DSM 45499</strain>
    </source>
</reference>
<protein>
    <submittedName>
        <fullName evidence="4">2-methylcitrate dehydratase PrpD</fullName>
    </submittedName>
</protein>
<feature type="domain" description="MmgE/PrpD C-terminal" evidence="3">
    <location>
        <begin position="292"/>
        <end position="366"/>
    </location>
</feature>
<sequence>MAATGILSDFVAAAGPVPDESRAVAELSRLDTLCAAAAGTHTPSGATIGAFADELGTAHGPWLAWRTSALAGASGMDDTAAFGAAGAPVWGALCAAAGTDEPGTAGLDAFAIGVHAASALWRASRYREAERGFAGTSVFGTVAAAVACAVLFGHDQARVTATLAVAASSAGGLIANHGTTAALTHAGNAARDGLVAARLAEGGYHGATDVLESRQGFGEAFAGLSRAGFDDLETLLHQPIRLGSAVRTKLVPGHVDQQRVVRAAHELARHGVVRRFTVVGVPAASEGSRFDVPATVDEALLSLRYALACVLRDGGPALGDLTEERVADPLVRKAMDHVRVDLSPRWRPEDAEARTVLAEYADGTTRGVDIAELPVTASAVEVAGKWRSAREFVADGTLDTYIDRMDQCSTVKL</sequence>
<dbReference type="RefSeq" id="WP_166663896.1">
    <property type="nucleotide sequence ID" value="NZ_SOCP01000001.1"/>
</dbReference>
<dbReference type="SUPFAM" id="SSF103378">
    <property type="entry name" value="2-methylcitrate dehydratase PrpD"/>
    <property type="match status" value="1"/>
</dbReference>
<dbReference type="Pfam" id="PF03972">
    <property type="entry name" value="MmgE_PrpD_N"/>
    <property type="match status" value="1"/>
</dbReference>
<dbReference type="EMBL" id="SOCP01000001">
    <property type="protein sequence ID" value="TDV57744.1"/>
    <property type="molecule type" value="Genomic_DNA"/>
</dbReference>
<organism evidence="4 5">
    <name type="scientific">Actinophytocola oryzae</name>
    <dbReference type="NCBI Taxonomy" id="502181"/>
    <lineage>
        <taxon>Bacteria</taxon>
        <taxon>Bacillati</taxon>
        <taxon>Actinomycetota</taxon>
        <taxon>Actinomycetes</taxon>
        <taxon>Pseudonocardiales</taxon>
        <taxon>Pseudonocardiaceae</taxon>
    </lineage>
</organism>
<comment type="caution">
    <text evidence="4">The sequence shown here is derived from an EMBL/GenBank/DDBJ whole genome shotgun (WGS) entry which is preliminary data.</text>
</comment>
<dbReference type="PANTHER" id="PTHR16943">
    <property type="entry name" value="2-METHYLCITRATE DEHYDRATASE-RELATED"/>
    <property type="match status" value="1"/>
</dbReference>
<dbReference type="InterPro" id="IPR042183">
    <property type="entry name" value="MmgE/PrpD_sf_1"/>
</dbReference>
<dbReference type="InterPro" id="IPR036148">
    <property type="entry name" value="MmgE/PrpD_sf"/>
</dbReference>
<gene>
    <name evidence="4" type="ORF">CLV71_101617</name>
</gene>
<evidence type="ECO:0000313" key="4">
    <source>
        <dbReference type="EMBL" id="TDV57744.1"/>
    </source>
</evidence>
<dbReference type="Gene3D" id="3.30.1330.120">
    <property type="entry name" value="2-methylcitrate dehydratase PrpD"/>
    <property type="match status" value="1"/>
</dbReference>
<evidence type="ECO:0000259" key="3">
    <source>
        <dbReference type="Pfam" id="PF19305"/>
    </source>
</evidence>
<dbReference type="Gene3D" id="1.10.4100.10">
    <property type="entry name" value="2-methylcitrate dehydratase PrpD"/>
    <property type="match status" value="1"/>
</dbReference>
<dbReference type="PANTHER" id="PTHR16943:SF8">
    <property type="entry name" value="2-METHYLCITRATE DEHYDRATASE"/>
    <property type="match status" value="1"/>
</dbReference>
<proteinExistence type="inferred from homology"/>
<evidence type="ECO:0000256" key="1">
    <source>
        <dbReference type="ARBA" id="ARBA00006174"/>
    </source>
</evidence>
<name>A0A4R7W562_9PSEU</name>
<dbReference type="Pfam" id="PF19305">
    <property type="entry name" value="MmgE_PrpD_C"/>
    <property type="match status" value="1"/>
</dbReference>
<dbReference type="InterPro" id="IPR045336">
    <property type="entry name" value="MmgE_PrpD_N"/>
</dbReference>
<accession>A0A4R7W562</accession>
<dbReference type="Proteomes" id="UP000294927">
    <property type="component" value="Unassembled WGS sequence"/>
</dbReference>
<feature type="domain" description="MmgE/PrpD N-terminal" evidence="2">
    <location>
        <begin position="18"/>
        <end position="223"/>
    </location>
</feature>
<evidence type="ECO:0000313" key="5">
    <source>
        <dbReference type="Proteomes" id="UP000294927"/>
    </source>
</evidence>
<keyword evidence="5" id="KW-1185">Reference proteome</keyword>
<comment type="similarity">
    <text evidence="1">Belongs to the PrpD family.</text>
</comment>
<dbReference type="GO" id="GO:0016829">
    <property type="term" value="F:lyase activity"/>
    <property type="evidence" value="ECO:0007669"/>
    <property type="project" value="InterPro"/>
</dbReference>
<dbReference type="InterPro" id="IPR005656">
    <property type="entry name" value="MmgE_PrpD"/>
</dbReference>
<dbReference type="InterPro" id="IPR042188">
    <property type="entry name" value="MmgE/PrpD_sf_2"/>
</dbReference>
<dbReference type="InterPro" id="IPR045337">
    <property type="entry name" value="MmgE_PrpD_C"/>
</dbReference>